<dbReference type="InterPro" id="IPR007060">
    <property type="entry name" value="FtsL/DivIC"/>
</dbReference>
<feature type="region of interest" description="Disordered" evidence="2">
    <location>
        <begin position="176"/>
        <end position="236"/>
    </location>
</feature>
<feature type="coiled-coil region" evidence="1">
    <location>
        <begin position="120"/>
        <end position="147"/>
    </location>
</feature>
<reference evidence="4 5" key="1">
    <citation type="submission" date="2019-12" db="EMBL/GenBank/DDBJ databases">
        <title>Corynebacterium sp. nov., isolated from feces of the Anser Albifrons in China.</title>
        <authorList>
            <person name="Liu Q."/>
        </authorList>
    </citation>
    <scope>NUCLEOTIDE SEQUENCE [LARGE SCALE GENOMIC DNA]</scope>
    <source>
        <strain evidence="4 5">23H37-10</strain>
    </source>
</reference>
<evidence type="ECO:0000256" key="3">
    <source>
        <dbReference type="SAM" id="Phobius"/>
    </source>
</evidence>
<feature type="region of interest" description="Disordered" evidence="2">
    <location>
        <begin position="27"/>
        <end position="50"/>
    </location>
</feature>
<dbReference type="Proteomes" id="UP000515275">
    <property type="component" value="Chromosome"/>
</dbReference>
<keyword evidence="3" id="KW-0472">Membrane</keyword>
<organism evidence="4 5">
    <name type="scientific">Corynebacterium anserum</name>
    <dbReference type="NCBI Taxonomy" id="2684406"/>
    <lineage>
        <taxon>Bacteria</taxon>
        <taxon>Bacillati</taxon>
        <taxon>Actinomycetota</taxon>
        <taxon>Actinomycetes</taxon>
        <taxon>Mycobacteriales</taxon>
        <taxon>Corynebacteriaceae</taxon>
        <taxon>Corynebacterium</taxon>
    </lineage>
</organism>
<evidence type="ECO:0000313" key="4">
    <source>
        <dbReference type="EMBL" id="QNH96993.1"/>
    </source>
</evidence>
<keyword evidence="3" id="KW-0812">Transmembrane</keyword>
<keyword evidence="5" id="KW-1185">Reference proteome</keyword>
<feature type="compositionally biased region" description="Basic and acidic residues" evidence="2">
    <location>
        <begin position="37"/>
        <end position="50"/>
    </location>
</feature>
<evidence type="ECO:0000256" key="2">
    <source>
        <dbReference type="SAM" id="MobiDB-lite"/>
    </source>
</evidence>
<protein>
    <submittedName>
        <fullName evidence="4">Septum formation initiator family protein</fullName>
    </submittedName>
</protein>
<sequence length="236" mass="26719">MATEKIEAQREAERVIVARDRDAAEIAKAQRSRTTKVNKEPEGVEPSDLRQRLPRARSVERQEHLRERAQAVPARIARSFKQLPQKVNPAVLTVAAFLVIFLAVSIAPPLRNYFSQRAELAELNAQIDHKTQQRDQLTEELNRYNNNDYIREQARTRLGLIEPGESVYRILSPKIQANPAGSTPGVEEEQGGQRGEWYEQLWDAIATPPPEEKPTGNHVIDNQLPTVPEDNSGHNQ</sequence>
<proteinExistence type="predicted"/>
<dbReference type="Pfam" id="PF04977">
    <property type="entry name" value="DivIC"/>
    <property type="match status" value="1"/>
</dbReference>
<gene>
    <name evidence="4" type="ORF">GP473_06600</name>
</gene>
<evidence type="ECO:0000256" key="1">
    <source>
        <dbReference type="SAM" id="Coils"/>
    </source>
</evidence>
<name>A0A7G7YR73_9CORY</name>
<dbReference type="KEGG" id="cans:GP473_06600"/>
<evidence type="ECO:0000313" key="5">
    <source>
        <dbReference type="Proteomes" id="UP000515275"/>
    </source>
</evidence>
<accession>A0A7G7YR73</accession>
<dbReference type="AlphaFoldDB" id="A0A7G7YR73"/>
<dbReference type="EMBL" id="CP046883">
    <property type="protein sequence ID" value="QNH96993.1"/>
    <property type="molecule type" value="Genomic_DNA"/>
</dbReference>
<keyword evidence="3" id="KW-1133">Transmembrane helix</keyword>
<keyword evidence="1" id="KW-0175">Coiled coil</keyword>
<feature type="transmembrane region" description="Helical" evidence="3">
    <location>
        <begin position="87"/>
        <end position="107"/>
    </location>
</feature>